<feature type="domain" description="EF-hand" evidence="3">
    <location>
        <begin position="120"/>
        <end position="151"/>
    </location>
</feature>
<evidence type="ECO:0000313" key="5">
    <source>
        <dbReference type="Proteomes" id="UP000242188"/>
    </source>
</evidence>
<dbReference type="InterPro" id="IPR011992">
    <property type="entry name" value="EF-hand-dom_pair"/>
</dbReference>
<name>A0A210R5Y0_MIZYE</name>
<evidence type="ECO:0000313" key="4">
    <source>
        <dbReference type="EMBL" id="OWF56440.1"/>
    </source>
</evidence>
<dbReference type="InterPro" id="IPR050230">
    <property type="entry name" value="CALM/Myosin/TropC-like"/>
</dbReference>
<dbReference type="CDD" id="cd00051">
    <property type="entry name" value="EFh"/>
    <property type="match status" value="2"/>
</dbReference>
<dbReference type="AlphaFoldDB" id="A0A210R5Y0"/>
<evidence type="ECO:0000256" key="2">
    <source>
        <dbReference type="ARBA" id="ARBA00022837"/>
    </source>
</evidence>
<sequence length="151" mass="16774">MSLSETGLTDDEIDEFREAFSLFDKDGDGSIPTAELGTVLRALGQNPSASELKKMINEVDADGDGTVDFPEFLILLVRKMTEAGGETEMKETFKVFDRDGNGMVTAAEIRNVMYNLGEKLTDEEIDEMIKEADEDGDGQLNYKEFTSILRK</sequence>
<proteinExistence type="predicted"/>
<protein>
    <submittedName>
        <fullName evidence="4">Calmodulin-5</fullName>
    </submittedName>
</protein>
<comment type="caution">
    <text evidence="4">The sequence shown here is derived from an EMBL/GenBank/DDBJ whole genome shotgun (WGS) entry which is preliminary data.</text>
</comment>
<dbReference type="Pfam" id="PF13499">
    <property type="entry name" value="EF-hand_7"/>
    <property type="match status" value="2"/>
</dbReference>
<evidence type="ECO:0000256" key="1">
    <source>
        <dbReference type="ARBA" id="ARBA00022737"/>
    </source>
</evidence>
<dbReference type="InterPro" id="IPR018247">
    <property type="entry name" value="EF_Hand_1_Ca_BS"/>
</dbReference>
<keyword evidence="2" id="KW-0106">Calcium</keyword>
<dbReference type="PANTHER" id="PTHR23048">
    <property type="entry name" value="MYOSIN LIGHT CHAIN 1, 3"/>
    <property type="match status" value="1"/>
</dbReference>
<keyword evidence="1" id="KW-0677">Repeat</keyword>
<keyword evidence="5" id="KW-1185">Reference proteome</keyword>
<dbReference type="SUPFAM" id="SSF47473">
    <property type="entry name" value="EF-hand"/>
    <property type="match status" value="1"/>
</dbReference>
<dbReference type="PROSITE" id="PS00018">
    <property type="entry name" value="EF_HAND_1"/>
    <property type="match status" value="3"/>
</dbReference>
<feature type="domain" description="EF-hand" evidence="3">
    <location>
        <begin position="84"/>
        <end position="119"/>
    </location>
</feature>
<dbReference type="STRING" id="6573.A0A210R5Y0"/>
<organism evidence="4 5">
    <name type="scientific">Mizuhopecten yessoensis</name>
    <name type="common">Japanese scallop</name>
    <name type="synonym">Patinopecten yessoensis</name>
    <dbReference type="NCBI Taxonomy" id="6573"/>
    <lineage>
        <taxon>Eukaryota</taxon>
        <taxon>Metazoa</taxon>
        <taxon>Spiralia</taxon>
        <taxon>Lophotrochozoa</taxon>
        <taxon>Mollusca</taxon>
        <taxon>Bivalvia</taxon>
        <taxon>Autobranchia</taxon>
        <taxon>Pteriomorphia</taxon>
        <taxon>Pectinida</taxon>
        <taxon>Pectinoidea</taxon>
        <taxon>Pectinidae</taxon>
        <taxon>Mizuhopecten</taxon>
    </lineage>
</organism>
<dbReference type="GO" id="GO:0005509">
    <property type="term" value="F:calcium ion binding"/>
    <property type="evidence" value="ECO:0007669"/>
    <property type="project" value="InterPro"/>
</dbReference>
<gene>
    <name evidence="4" type="ORF">KP79_PYT09600</name>
</gene>
<dbReference type="InterPro" id="IPR002048">
    <property type="entry name" value="EF_hand_dom"/>
</dbReference>
<dbReference type="PROSITE" id="PS50222">
    <property type="entry name" value="EF_HAND_2"/>
    <property type="match status" value="4"/>
</dbReference>
<feature type="domain" description="EF-hand" evidence="3">
    <location>
        <begin position="47"/>
        <end position="82"/>
    </location>
</feature>
<dbReference type="Proteomes" id="UP000242188">
    <property type="component" value="Unassembled WGS sequence"/>
</dbReference>
<accession>A0A210R5Y0</accession>
<reference evidence="4 5" key="1">
    <citation type="journal article" date="2017" name="Nat. Ecol. Evol.">
        <title>Scallop genome provides insights into evolution of bilaterian karyotype and development.</title>
        <authorList>
            <person name="Wang S."/>
            <person name="Zhang J."/>
            <person name="Jiao W."/>
            <person name="Li J."/>
            <person name="Xun X."/>
            <person name="Sun Y."/>
            <person name="Guo X."/>
            <person name="Huan P."/>
            <person name="Dong B."/>
            <person name="Zhang L."/>
            <person name="Hu X."/>
            <person name="Sun X."/>
            <person name="Wang J."/>
            <person name="Zhao C."/>
            <person name="Wang Y."/>
            <person name="Wang D."/>
            <person name="Huang X."/>
            <person name="Wang R."/>
            <person name="Lv J."/>
            <person name="Li Y."/>
            <person name="Zhang Z."/>
            <person name="Liu B."/>
            <person name="Lu W."/>
            <person name="Hui Y."/>
            <person name="Liang J."/>
            <person name="Zhou Z."/>
            <person name="Hou R."/>
            <person name="Li X."/>
            <person name="Liu Y."/>
            <person name="Li H."/>
            <person name="Ning X."/>
            <person name="Lin Y."/>
            <person name="Zhao L."/>
            <person name="Xing Q."/>
            <person name="Dou J."/>
            <person name="Li Y."/>
            <person name="Mao J."/>
            <person name="Guo H."/>
            <person name="Dou H."/>
            <person name="Li T."/>
            <person name="Mu C."/>
            <person name="Jiang W."/>
            <person name="Fu Q."/>
            <person name="Fu X."/>
            <person name="Miao Y."/>
            <person name="Liu J."/>
            <person name="Yu Q."/>
            <person name="Li R."/>
            <person name="Liao H."/>
            <person name="Li X."/>
            <person name="Kong Y."/>
            <person name="Jiang Z."/>
            <person name="Chourrout D."/>
            <person name="Li R."/>
            <person name="Bao Z."/>
        </authorList>
    </citation>
    <scope>NUCLEOTIDE SEQUENCE [LARGE SCALE GENOMIC DNA]</scope>
    <source>
        <strain evidence="4 5">PY_sf001</strain>
    </source>
</reference>
<evidence type="ECO:0000259" key="3">
    <source>
        <dbReference type="PROSITE" id="PS50222"/>
    </source>
</evidence>
<dbReference type="PANTHER" id="PTHR23048:SF0">
    <property type="entry name" value="CALMODULIN LIKE 3"/>
    <property type="match status" value="1"/>
</dbReference>
<dbReference type="GO" id="GO:0016460">
    <property type="term" value="C:myosin II complex"/>
    <property type="evidence" value="ECO:0007669"/>
    <property type="project" value="TreeGrafter"/>
</dbReference>
<dbReference type="EMBL" id="NEDP02000201">
    <property type="protein sequence ID" value="OWF56440.1"/>
    <property type="molecule type" value="Genomic_DNA"/>
</dbReference>
<dbReference type="Gene3D" id="1.10.238.10">
    <property type="entry name" value="EF-hand"/>
    <property type="match status" value="3"/>
</dbReference>
<dbReference type="FunFam" id="1.10.238.10:FF:000527">
    <property type="entry name" value="Calmodulin-3"/>
    <property type="match status" value="1"/>
</dbReference>
<feature type="domain" description="EF-hand" evidence="3">
    <location>
        <begin position="11"/>
        <end position="46"/>
    </location>
</feature>
<dbReference type="SMART" id="SM00054">
    <property type="entry name" value="EFh"/>
    <property type="match status" value="4"/>
</dbReference>
<dbReference type="OrthoDB" id="26525at2759"/>